<proteinExistence type="predicted"/>
<feature type="repeat" description="HEAT" evidence="1">
    <location>
        <begin position="35"/>
        <end position="73"/>
    </location>
</feature>
<evidence type="ECO:0000313" key="4">
    <source>
        <dbReference type="Proteomes" id="UP000054937"/>
    </source>
</evidence>
<dbReference type="Gene3D" id="1.25.10.10">
    <property type="entry name" value="Leucine-rich Repeat Variant"/>
    <property type="match status" value="1"/>
</dbReference>
<dbReference type="InterPro" id="IPR016024">
    <property type="entry name" value="ARM-type_fold"/>
</dbReference>
<evidence type="ECO:0000259" key="2">
    <source>
        <dbReference type="Pfam" id="PF25757"/>
    </source>
</evidence>
<dbReference type="EMBL" id="LDAU01000154">
    <property type="protein sequence ID" value="KRX02552.1"/>
    <property type="molecule type" value="Genomic_DNA"/>
</dbReference>
<dbReference type="PANTHER" id="PTHR16216">
    <property type="entry name" value="DYNEIN ASSEMBLY FACTOR 5, AXONEMAL"/>
    <property type="match status" value="1"/>
</dbReference>
<keyword evidence="4" id="KW-1185">Reference proteome</keyword>
<dbReference type="InterPro" id="IPR052623">
    <property type="entry name" value="DAAF5"/>
</dbReference>
<sequence>MNFCQFQLTRIRKVTLDALCSILLTQQGGGSIEHVMPSLNKIVYDHNNDVRKATYQALGKILNGFSIGNLKMYESDLLILLLNGLSDEIPEIVQESQKIIEEVGLKRKVLSIEMEENIEEFL</sequence>
<dbReference type="PROSITE" id="PS50077">
    <property type="entry name" value="HEAT_REPEAT"/>
    <property type="match status" value="1"/>
</dbReference>
<protein>
    <submittedName>
        <fullName evidence="3">Armadillo-type fold</fullName>
    </submittedName>
</protein>
<dbReference type="SUPFAM" id="SSF48371">
    <property type="entry name" value="ARM repeat"/>
    <property type="match status" value="1"/>
</dbReference>
<dbReference type="InterPro" id="IPR011989">
    <property type="entry name" value="ARM-like"/>
</dbReference>
<dbReference type="OrthoDB" id="413572at2759"/>
<dbReference type="Proteomes" id="UP000054937">
    <property type="component" value="Unassembled WGS sequence"/>
</dbReference>
<reference evidence="3 4" key="1">
    <citation type="journal article" date="2015" name="Sci. Rep.">
        <title>Genome of the facultative scuticociliatosis pathogen Pseudocohnilembus persalinus provides insight into its virulence through horizontal gene transfer.</title>
        <authorList>
            <person name="Xiong J."/>
            <person name="Wang G."/>
            <person name="Cheng J."/>
            <person name="Tian M."/>
            <person name="Pan X."/>
            <person name="Warren A."/>
            <person name="Jiang C."/>
            <person name="Yuan D."/>
            <person name="Miao W."/>
        </authorList>
    </citation>
    <scope>NUCLEOTIDE SEQUENCE [LARGE SCALE GENOMIC DNA]</scope>
    <source>
        <strain evidence="3">36N120E</strain>
    </source>
</reference>
<dbReference type="AlphaFoldDB" id="A0A0V0QKC6"/>
<accession>A0A0V0QKC6</accession>
<evidence type="ECO:0000256" key="1">
    <source>
        <dbReference type="PROSITE-ProRule" id="PRU00103"/>
    </source>
</evidence>
<dbReference type="InterPro" id="IPR057978">
    <property type="entry name" value="TPR_DAAF5"/>
</dbReference>
<dbReference type="InParanoid" id="A0A0V0QKC6"/>
<feature type="domain" description="Dynein axonemal assembly factor 5 TPR repeats" evidence="2">
    <location>
        <begin position="5"/>
        <end position="106"/>
    </location>
</feature>
<organism evidence="3 4">
    <name type="scientific">Pseudocohnilembus persalinus</name>
    <name type="common">Ciliate</name>
    <dbReference type="NCBI Taxonomy" id="266149"/>
    <lineage>
        <taxon>Eukaryota</taxon>
        <taxon>Sar</taxon>
        <taxon>Alveolata</taxon>
        <taxon>Ciliophora</taxon>
        <taxon>Intramacronucleata</taxon>
        <taxon>Oligohymenophorea</taxon>
        <taxon>Scuticociliatia</taxon>
        <taxon>Philasterida</taxon>
        <taxon>Pseudocohnilembidae</taxon>
        <taxon>Pseudocohnilembus</taxon>
    </lineage>
</organism>
<gene>
    <name evidence="3" type="ORF">PPERSA_11892</name>
</gene>
<dbReference type="PANTHER" id="PTHR16216:SF2">
    <property type="entry name" value="DYNEIN AXONEMAL ASSEMBLY FACTOR 5"/>
    <property type="match status" value="1"/>
</dbReference>
<name>A0A0V0QKC6_PSEPJ</name>
<comment type="caution">
    <text evidence="3">The sequence shown here is derived from an EMBL/GenBank/DDBJ whole genome shotgun (WGS) entry which is preliminary data.</text>
</comment>
<dbReference type="InterPro" id="IPR021133">
    <property type="entry name" value="HEAT_type_2"/>
</dbReference>
<dbReference type="Pfam" id="PF25757">
    <property type="entry name" value="TPR_DNAAF5"/>
    <property type="match status" value="1"/>
</dbReference>
<evidence type="ECO:0000313" key="3">
    <source>
        <dbReference type="EMBL" id="KRX02552.1"/>
    </source>
</evidence>